<gene>
    <name evidence="2" type="ORF">HYG86_00235</name>
</gene>
<protein>
    <recommendedName>
        <fullName evidence="1">ABC-three component systems C-terminal domain-containing protein</fullName>
    </recommendedName>
</protein>
<evidence type="ECO:0000313" key="2">
    <source>
        <dbReference type="EMBL" id="QNO13315.1"/>
    </source>
</evidence>
<keyword evidence="3" id="KW-1185">Reference proteome</keyword>
<dbReference type="Pfam" id="PF20275">
    <property type="entry name" value="CTD10"/>
    <property type="match status" value="1"/>
</dbReference>
<dbReference type="KEGG" id="acae:HYG86_00235"/>
<organism evidence="2 3">
    <name type="scientific">Alkalicella caledoniensis</name>
    <dbReference type="NCBI Taxonomy" id="2731377"/>
    <lineage>
        <taxon>Bacteria</taxon>
        <taxon>Bacillati</taxon>
        <taxon>Bacillota</taxon>
        <taxon>Clostridia</taxon>
        <taxon>Eubacteriales</taxon>
        <taxon>Proteinivoracaceae</taxon>
        <taxon>Alkalicella</taxon>
    </lineage>
</organism>
<evidence type="ECO:0000313" key="3">
    <source>
        <dbReference type="Proteomes" id="UP000516160"/>
    </source>
</evidence>
<reference evidence="2 3" key="1">
    <citation type="submission" date="2020-07" db="EMBL/GenBank/DDBJ databases">
        <title>Alkalicella. sp. LB2 genome.</title>
        <authorList>
            <person name="Postec A."/>
            <person name="Quemeneur M."/>
        </authorList>
    </citation>
    <scope>NUCLEOTIDE SEQUENCE [LARGE SCALE GENOMIC DNA]</scope>
    <source>
        <strain evidence="2 3">LB2</strain>
    </source>
</reference>
<name>A0A7G9W3Q3_ALKCA</name>
<dbReference type="InterPro" id="IPR046919">
    <property type="entry name" value="ABC-3C_CTD10"/>
</dbReference>
<dbReference type="RefSeq" id="WP_213166989.1">
    <property type="nucleotide sequence ID" value="NZ_CP058559.1"/>
</dbReference>
<dbReference type="Proteomes" id="UP000516160">
    <property type="component" value="Chromosome"/>
</dbReference>
<sequence>MNVQERSVARILFKNKIHEANGQAFEDIFTQTMYYAHEGFQSIKPWGNIGDRKNDGYIKSEGTYYQVYAPEDITKSYVDFVKKIETDFIGLVEQWSPVNNFYFVVNDKYRGVNADCEQLIQGLKDTYKLKDAKILTAKDLENEVFSLEDDQIFRIVGFLPDPSNLKNMDFSILNEVISHIMGLPIDLKKEPSLVVPDFNEKIKFNDLSEVTAEYLNSAFVRVVYLNDYLSNNSDFIADLLRDKLNEVYLQEKEKYSGDELFWNIVNQLSPKKQQVYQVTVIVIMSKYFETCDIFEEPFKEGEE</sequence>
<proteinExistence type="predicted"/>
<dbReference type="AlphaFoldDB" id="A0A7G9W3Q3"/>
<dbReference type="EMBL" id="CP058559">
    <property type="protein sequence ID" value="QNO13315.1"/>
    <property type="molecule type" value="Genomic_DNA"/>
</dbReference>
<feature type="domain" description="ABC-three component systems C-terminal" evidence="1">
    <location>
        <begin position="173"/>
        <end position="295"/>
    </location>
</feature>
<evidence type="ECO:0000259" key="1">
    <source>
        <dbReference type="Pfam" id="PF20275"/>
    </source>
</evidence>
<accession>A0A7G9W3Q3</accession>